<sequence>AKRCLNCAGCSECKACVAACEPDAIRHGMEDEFVDLHVGAVVVATGLDYYDPEMISEYGYKRFKNVVTSLELERLLSASGPTRGHLVRPGDEKEPERVAFIQCVGSRSEKRGIHYCSRICCMNAIKDALLLEQHAPGTEAIIFYMDIRAFGKGFEAFYLRSKDPEAKTRYIRGKPSKIEEDPETGDLFIHYEDTERARIESMRVDMAVLASALVPPERTADLGTVLGIELGTDAFFKCRDDVWYPLDSTRPGIYLAGCATGPKDITDSIAEASGVAALAARHVLGERVVPEKVEIPPLELAEEPRVGIFVCDCGLNIAAVVDVPGLVERMESLPGVAHIEEVLFACAETTQRKIQDAIREHGLNRVVVAACTPRTHEPIFRETCAKVGLNPFLFEMANIRDQCSWVHQAEPEAATRKAADLIRMSVARARLLDPLAPRDLEVGHDVLVVGGGISGIQTAIDLAARDFKVYLVEKADQLGGRVVELTSLYPSGRSGRELIEEKVRELNSLGVEVRTGTEVEDIVGFVGNFDVTLRRSNDEKEKLSIGAIVLGVGADLYKPEDEYGYGRYPNVITNMELEKMLGGEGPVEIAGGPVRTVAYVQCVGSRGEKGNPECSRYCCHAMLKQAIELRRRGVNVVVLHRDIRVYSRGAEEMYRDARRLGVLFIRYWPEEPPRVEGDGRAAKVIIHERSLETDLELDVDAVVLSLGMVPREEETAMLHTMLKIPRSVDGFFLEVHPKFGPVDTQTEGIFLCGCAQSPKDIADSIAQASAAASRVGSLLARDTITLEPITSIIDEMRCRGCGTCAEVCEFHAIEVVELEDGRLVAKVNEALCKGCGTCASVCPSGAAQIRHFTDEQIETMVEAMLVG</sequence>
<feature type="domain" description="4Fe-4S ferredoxin-type" evidence="9">
    <location>
        <begin position="1"/>
        <end position="30"/>
    </location>
</feature>
<evidence type="ECO:0000313" key="11">
    <source>
        <dbReference type="Proteomes" id="UP000052008"/>
    </source>
</evidence>
<dbReference type="GO" id="GO:0016491">
    <property type="term" value="F:oxidoreductase activity"/>
    <property type="evidence" value="ECO:0007669"/>
    <property type="project" value="UniProtKB-KW"/>
</dbReference>
<dbReference type="PANTHER" id="PTHR43498">
    <property type="entry name" value="FERREDOXIN:COB-COM HETERODISULFIDE REDUCTASE SUBUNIT A"/>
    <property type="match status" value="1"/>
</dbReference>
<feature type="non-terminal residue" evidence="10">
    <location>
        <position position="1"/>
    </location>
</feature>
<dbReference type="AlphaFoldDB" id="A0A0S7WW18"/>
<dbReference type="SUPFAM" id="SSF51905">
    <property type="entry name" value="FAD/NAD(P)-binding domain"/>
    <property type="match status" value="2"/>
</dbReference>
<keyword evidence="8" id="KW-0411">Iron-sulfur</keyword>
<dbReference type="InterPro" id="IPR039650">
    <property type="entry name" value="HdrA-like"/>
</dbReference>
<keyword evidence="3" id="KW-0004">4Fe-4S</keyword>
<dbReference type="InterPro" id="IPR036188">
    <property type="entry name" value="FAD/NAD-bd_sf"/>
</dbReference>
<evidence type="ECO:0000256" key="2">
    <source>
        <dbReference type="ARBA" id="ARBA00006561"/>
    </source>
</evidence>
<comment type="similarity">
    <text evidence="2">Belongs to the HdrA family.</text>
</comment>
<dbReference type="InterPro" id="IPR023753">
    <property type="entry name" value="FAD/NAD-binding_dom"/>
</dbReference>
<dbReference type="SUPFAM" id="SSF54862">
    <property type="entry name" value="4Fe-4S ferredoxins"/>
    <property type="match status" value="1"/>
</dbReference>
<accession>A0A0S7WW18</accession>
<dbReference type="PROSITE" id="PS51379">
    <property type="entry name" value="4FE4S_FER_2"/>
    <property type="match status" value="3"/>
</dbReference>
<comment type="cofactor">
    <cofactor evidence="1">
        <name>FAD</name>
        <dbReference type="ChEBI" id="CHEBI:57692"/>
    </cofactor>
</comment>
<dbReference type="Pfam" id="PF07992">
    <property type="entry name" value="Pyr_redox_2"/>
    <property type="match status" value="1"/>
</dbReference>
<dbReference type="PROSITE" id="PS00198">
    <property type="entry name" value="4FE4S_FER_1"/>
    <property type="match status" value="2"/>
</dbReference>
<evidence type="ECO:0000256" key="1">
    <source>
        <dbReference type="ARBA" id="ARBA00001974"/>
    </source>
</evidence>
<dbReference type="Proteomes" id="UP000052008">
    <property type="component" value="Unassembled WGS sequence"/>
</dbReference>
<feature type="domain" description="4Fe-4S ferredoxin-type" evidence="9">
    <location>
        <begin position="823"/>
        <end position="852"/>
    </location>
</feature>
<name>A0A0S7WW18_UNCT6</name>
<evidence type="ECO:0000256" key="8">
    <source>
        <dbReference type="ARBA" id="ARBA00023014"/>
    </source>
</evidence>
<keyword evidence="6" id="KW-0560">Oxidoreductase</keyword>
<keyword evidence="5" id="KW-0285">Flavoprotein</keyword>
<dbReference type="STRING" id="1703770.AMJ39_01170"/>
<keyword evidence="4" id="KW-0479">Metal-binding</keyword>
<dbReference type="GO" id="GO:0046872">
    <property type="term" value="F:metal ion binding"/>
    <property type="evidence" value="ECO:0007669"/>
    <property type="project" value="UniProtKB-KW"/>
</dbReference>
<keyword evidence="7" id="KW-0408">Iron</keyword>
<evidence type="ECO:0000313" key="10">
    <source>
        <dbReference type="EMBL" id="KPJ54195.1"/>
    </source>
</evidence>
<dbReference type="PANTHER" id="PTHR43498:SF1">
    <property type="entry name" value="COB--COM HETERODISULFIDE REDUCTASE IRON-SULFUR SUBUNIT A"/>
    <property type="match status" value="1"/>
</dbReference>
<dbReference type="Gene3D" id="3.50.50.60">
    <property type="entry name" value="FAD/NAD(P)-binding domain"/>
    <property type="match status" value="2"/>
</dbReference>
<evidence type="ECO:0000256" key="5">
    <source>
        <dbReference type="ARBA" id="ARBA00022827"/>
    </source>
</evidence>
<dbReference type="InterPro" id="IPR017900">
    <property type="entry name" value="4Fe4S_Fe_S_CS"/>
</dbReference>
<feature type="domain" description="4Fe-4S ferredoxin-type" evidence="9">
    <location>
        <begin position="789"/>
        <end position="818"/>
    </location>
</feature>
<organism evidence="10 11">
    <name type="scientific">candidate division TA06 bacterium DG_24</name>
    <dbReference type="NCBI Taxonomy" id="1703770"/>
    <lineage>
        <taxon>Bacteria</taxon>
        <taxon>Bacteria division TA06</taxon>
    </lineage>
</organism>
<evidence type="ECO:0000256" key="3">
    <source>
        <dbReference type="ARBA" id="ARBA00022485"/>
    </source>
</evidence>
<evidence type="ECO:0000259" key="9">
    <source>
        <dbReference type="PROSITE" id="PS51379"/>
    </source>
</evidence>
<dbReference type="GO" id="GO:0051539">
    <property type="term" value="F:4 iron, 4 sulfur cluster binding"/>
    <property type="evidence" value="ECO:0007669"/>
    <property type="project" value="UniProtKB-KW"/>
</dbReference>
<evidence type="ECO:0000256" key="6">
    <source>
        <dbReference type="ARBA" id="ARBA00023002"/>
    </source>
</evidence>
<comment type="caution">
    <text evidence="10">The sequence shown here is derived from an EMBL/GenBank/DDBJ whole genome shotgun (WGS) entry which is preliminary data.</text>
</comment>
<dbReference type="Pfam" id="PF12838">
    <property type="entry name" value="Fer4_7"/>
    <property type="match status" value="1"/>
</dbReference>
<reference evidence="10 11" key="1">
    <citation type="journal article" date="2015" name="Microbiome">
        <title>Genomic resolution of linkages in carbon, nitrogen, and sulfur cycling among widespread estuary sediment bacteria.</title>
        <authorList>
            <person name="Baker B.J."/>
            <person name="Lazar C.S."/>
            <person name="Teske A.P."/>
            <person name="Dick G.J."/>
        </authorList>
    </citation>
    <scope>NUCLEOTIDE SEQUENCE [LARGE SCALE GENOMIC DNA]</scope>
    <source>
        <strain evidence="10">DG_24</strain>
    </source>
</reference>
<dbReference type="PATRIC" id="fig|1703770.3.peg.2031"/>
<protein>
    <recommendedName>
        <fullName evidence="9">4Fe-4S ferredoxin-type domain-containing protein</fullName>
    </recommendedName>
</protein>
<dbReference type="InterPro" id="IPR017896">
    <property type="entry name" value="4Fe4S_Fe-S-bd"/>
</dbReference>
<gene>
    <name evidence="10" type="ORF">AMJ39_01170</name>
</gene>
<proteinExistence type="inferred from homology"/>
<keyword evidence="5" id="KW-0274">FAD</keyword>
<dbReference type="Gene3D" id="3.40.50.720">
    <property type="entry name" value="NAD(P)-binding Rossmann-like Domain"/>
    <property type="match status" value="1"/>
</dbReference>
<dbReference type="Gene3D" id="3.30.70.20">
    <property type="match status" value="1"/>
</dbReference>
<evidence type="ECO:0000256" key="7">
    <source>
        <dbReference type="ARBA" id="ARBA00023004"/>
    </source>
</evidence>
<dbReference type="EMBL" id="LIZS01000005">
    <property type="protein sequence ID" value="KPJ54195.1"/>
    <property type="molecule type" value="Genomic_DNA"/>
</dbReference>
<evidence type="ECO:0000256" key="4">
    <source>
        <dbReference type="ARBA" id="ARBA00022723"/>
    </source>
</evidence>